<evidence type="ECO:0000313" key="2">
    <source>
        <dbReference type="EMBL" id="PWR13668.1"/>
    </source>
</evidence>
<feature type="chain" id="PRO_5039627212" description="Cyanophycinase" evidence="1">
    <location>
        <begin position="31"/>
        <end position="405"/>
    </location>
</feature>
<comment type="caution">
    <text evidence="2">The sequence shown here is derived from an EMBL/GenBank/DDBJ whole genome shotgun (WGS) entry which is preliminary data.</text>
</comment>
<dbReference type="AlphaFoldDB" id="A0A317DFZ7"/>
<organism evidence="2 3">
    <name type="scientific">Micromonospora sicca</name>
    <dbReference type="NCBI Taxonomy" id="2202420"/>
    <lineage>
        <taxon>Bacteria</taxon>
        <taxon>Bacillati</taxon>
        <taxon>Actinomycetota</taxon>
        <taxon>Actinomycetes</taxon>
        <taxon>Micromonosporales</taxon>
        <taxon>Micromonosporaceae</taxon>
        <taxon>Micromonospora</taxon>
    </lineage>
</organism>
<name>A0A317DFZ7_9ACTN</name>
<evidence type="ECO:0008006" key="4">
    <source>
        <dbReference type="Google" id="ProtNLM"/>
    </source>
</evidence>
<dbReference type="RefSeq" id="WP_109803013.1">
    <property type="nucleotide sequence ID" value="NZ_QGKS01000257.1"/>
</dbReference>
<evidence type="ECO:0000256" key="1">
    <source>
        <dbReference type="SAM" id="SignalP"/>
    </source>
</evidence>
<proteinExistence type="predicted"/>
<dbReference type="PANTHER" id="PTHR36175">
    <property type="entry name" value="CYANOPHYCINASE"/>
    <property type="match status" value="1"/>
</dbReference>
<feature type="signal peptide" evidence="1">
    <location>
        <begin position="1"/>
        <end position="30"/>
    </location>
</feature>
<gene>
    <name evidence="2" type="ORF">DKT69_19795</name>
</gene>
<protein>
    <recommendedName>
        <fullName evidence="4">Cyanophycinase</fullName>
    </recommendedName>
</protein>
<dbReference type="InterPro" id="IPR029062">
    <property type="entry name" value="Class_I_gatase-like"/>
</dbReference>
<dbReference type="Proteomes" id="UP000246050">
    <property type="component" value="Unassembled WGS sequence"/>
</dbReference>
<dbReference type="EMBL" id="QGKS01000257">
    <property type="protein sequence ID" value="PWR13668.1"/>
    <property type="molecule type" value="Genomic_DNA"/>
</dbReference>
<evidence type="ECO:0000313" key="3">
    <source>
        <dbReference type="Proteomes" id="UP000246050"/>
    </source>
</evidence>
<dbReference type="SUPFAM" id="SSF52317">
    <property type="entry name" value="Class I glutamine amidotransferase-like"/>
    <property type="match status" value="1"/>
</dbReference>
<dbReference type="OrthoDB" id="9799980at2"/>
<accession>A0A317DFZ7</accession>
<sequence length="405" mass="41075">MGRPRKFLSLLTALVVAVTAATVPSSPATAGAVAQTTGPGAVLLIGGALADDNSAVYGEFVRRAGGAGARIGVLSASSAVPHSSANAVVKVLERYGADEATWIPVTTKKDGSGDDPSYAALAASMTGFFFTGGDQFRYVQSMIHSDGSDGAVLHAIRERFLAGAPVAGTSAGMQILAGTDMITGGLSYHGVRDGSRAGYYDDDQILGYWPAGGFGLVGSGLVDTHFDARGRTGRSIRLAADTGHDRVYGVGEDTALIVTGAGTADESARIVGTNGVSILDLRAAQVGQTGGYWSISRVRWSYLTDGDTYDPDRWQVGKSVASTPVVPAARAAATPTADVFGSYALRDAALDLAGAGVSTSTTGTTAQTAPRFVVGLTKDAAFTAYGVAGAGATSFTDLALSIQAG</sequence>
<dbReference type="PANTHER" id="PTHR36175:SF1">
    <property type="entry name" value="CYANOPHYCINASE"/>
    <property type="match status" value="1"/>
</dbReference>
<dbReference type="Gene3D" id="3.40.50.880">
    <property type="match status" value="1"/>
</dbReference>
<dbReference type="CDD" id="cd03145">
    <property type="entry name" value="GAT1_cyanophycinase"/>
    <property type="match status" value="1"/>
</dbReference>
<reference evidence="2 3" key="1">
    <citation type="submission" date="2018-05" db="EMBL/GenBank/DDBJ databases">
        <title>Micromonosporas from Atacama Desert.</title>
        <authorList>
            <person name="Carro L."/>
            <person name="Golinska P."/>
            <person name="Klenk H.-P."/>
            <person name="Goodfellow M."/>
        </authorList>
    </citation>
    <scope>NUCLEOTIDE SEQUENCE [LARGE SCALE GENOMIC DNA]</scope>
    <source>
        <strain evidence="2 3">4G51</strain>
    </source>
</reference>
<keyword evidence="1" id="KW-0732">Signal</keyword>